<dbReference type="HOGENOM" id="CLU_2626660_0_0_1"/>
<reference evidence="2" key="1">
    <citation type="journal article" date="2012" name="Nat. Biotechnol.">
        <title>Reference genome sequence of the model plant Setaria.</title>
        <authorList>
            <person name="Bennetzen J.L."/>
            <person name="Schmutz J."/>
            <person name="Wang H."/>
            <person name="Percifield R."/>
            <person name="Hawkins J."/>
            <person name="Pontaroli A.C."/>
            <person name="Estep M."/>
            <person name="Feng L."/>
            <person name="Vaughn J.N."/>
            <person name="Grimwood J."/>
            <person name="Jenkins J."/>
            <person name="Barry K."/>
            <person name="Lindquist E."/>
            <person name="Hellsten U."/>
            <person name="Deshpande S."/>
            <person name="Wang X."/>
            <person name="Wu X."/>
            <person name="Mitros T."/>
            <person name="Triplett J."/>
            <person name="Yang X."/>
            <person name="Ye C.Y."/>
            <person name="Mauro-Herrera M."/>
            <person name="Wang L."/>
            <person name="Li P."/>
            <person name="Sharma M."/>
            <person name="Sharma R."/>
            <person name="Ronald P.C."/>
            <person name="Panaud O."/>
            <person name="Kellogg E.A."/>
            <person name="Brutnell T.P."/>
            <person name="Doust A.N."/>
            <person name="Tuskan G.A."/>
            <person name="Rokhsar D."/>
            <person name="Devos K.M."/>
        </authorList>
    </citation>
    <scope>NUCLEOTIDE SEQUENCE [LARGE SCALE GENOMIC DNA]</scope>
    <source>
        <strain evidence="2">cv. Yugu1</strain>
    </source>
</reference>
<evidence type="ECO:0000313" key="1">
    <source>
        <dbReference type="EnsemblPlants" id="KQK93653"/>
    </source>
</evidence>
<accession>K3ZKQ4</accession>
<dbReference type="Gramene" id="KQK93653">
    <property type="protein sequence ID" value="KQK93653"/>
    <property type="gene ID" value="SETIT_027160mg"/>
</dbReference>
<keyword evidence="2" id="KW-1185">Reference proteome</keyword>
<dbReference type="InParanoid" id="K3ZKQ4"/>
<name>K3ZKQ4_SETIT</name>
<dbReference type="EnsemblPlants" id="KQK93653">
    <property type="protein sequence ID" value="KQK93653"/>
    <property type="gene ID" value="SETIT_027160mg"/>
</dbReference>
<reference evidence="1" key="2">
    <citation type="submission" date="2018-08" db="UniProtKB">
        <authorList>
            <consortium name="EnsemblPlants"/>
        </authorList>
    </citation>
    <scope>IDENTIFICATION</scope>
    <source>
        <strain evidence="1">Yugu1</strain>
    </source>
</reference>
<dbReference type="AlphaFoldDB" id="K3ZKQ4"/>
<proteinExistence type="predicted"/>
<protein>
    <submittedName>
        <fullName evidence="1">Uncharacterized protein</fullName>
    </submittedName>
</protein>
<evidence type="ECO:0000313" key="2">
    <source>
        <dbReference type="Proteomes" id="UP000004995"/>
    </source>
</evidence>
<sequence length="78" mass="9068">MKLEMMDRSWKRRLEWHKLTLYSQLLQRNQEQNLPPLNLVFLSFSQASLGQAPNGRLAGEEDARPTALSGRILCWRAT</sequence>
<dbReference type="Proteomes" id="UP000004995">
    <property type="component" value="Unassembled WGS sequence"/>
</dbReference>
<dbReference type="EMBL" id="AGNK02004628">
    <property type="status" value="NOT_ANNOTATED_CDS"/>
    <property type="molecule type" value="Genomic_DNA"/>
</dbReference>
<organism evidence="1 2">
    <name type="scientific">Setaria italica</name>
    <name type="common">Foxtail millet</name>
    <name type="synonym">Panicum italicum</name>
    <dbReference type="NCBI Taxonomy" id="4555"/>
    <lineage>
        <taxon>Eukaryota</taxon>
        <taxon>Viridiplantae</taxon>
        <taxon>Streptophyta</taxon>
        <taxon>Embryophyta</taxon>
        <taxon>Tracheophyta</taxon>
        <taxon>Spermatophyta</taxon>
        <taxon>Magnoliopsida</taxon>
        <taxon>Liliopsida</taxon>
        <taxon>Poales</taxon>
        <taxon>Poaceae</taxon>
        <taxon>PACMAD clade</taxon>
        <taxon>Panicoideae</taxon>
        <taxon>Panicodae</taxon>
        <taxon>Paniceae</taxon>
        <taxon>Cenchrinae</taxon>
        <taxon>Setaria</taxon>
    </lineage>
</organism>